<reference evidence="4" key="2">
    <citation type="submission" date="2022-01" db="EMBL/GenBank/DDBJ databases">
        <authorList>
            <person name="Yamashiro T."/>
            <person name="Shiraishi A."/>
            <person name="Satake H."/>
            <person name="Nakayama K."/>
        </authorList>
    </citation>
    <scope>NUCLEOTIDE SEQUENCE</scope>
</reference>
<dbReference type="Proteomes" id="UP001151760">
    <property type="component" value="Unassembled WGS sequence"/>
</dbReference>
<dbReference type="CDD" id="cd01647">
    <property type="entry name" value="RT_LTR"/>
    <property type="match status" value="1"/>
</dbReference>
<feature type="region of interest" description="Disordered" evidence="1">
    <location>
        <begin position="259"/>
        <end position="285"/>
    </location>
</feature>
<dbReference type="PANTHER" id="PTHR15503:SF45">
    <property type="entry name" value="RNA-DIRECTED DNA POLYMERASE HOMOLOG"/>
    <property type="match status" value="1"/>
</dbReference>
<dbReference type="Pfam" id="PF00098">
    <property type="entry name" value="zf-CCHC"/>
    <property type="match status" value="1"/>
</dbReference>
<dbReference type="Gene3D" id="2.40.70.10">
    <property type="entry name" value="Acid Proteases"/>
    <property type="match status" value="1"/>
</dbReference>
<dbReference type="InterPro" id="IPR032567">
    <property type="entry name" value="RTL1-rel"/>
</dbReference>
<dbReference type="Gene3D" id="4.10.60.10">
    <property type="entry name" value="Zinc finger, CCHC-type"/>
    <property type="match status" value="1"/>
</dbReference>
<dbReference type="SUPFAM" id="SSF50630">
    <property type="entry name" value="Acid proteases"/>
    <property type="match status" value="1"/>
</dbReference>
<evidence type="ECO:0000259" key="3">
    <source>
        <dbReference type="Pfam" id="PF17921"/>
    </source>
</evidence>
<evidence type="ECO:0000313" key="4">
    <source>
        <dbReference type="EMBL" id="GJT92926.1"/>
    </source>
</evidence>
<dbReference type="InterPro" id="IPR043128">
    <property type="entry name" value="Rev_trsase/Diguanyl_cyclase"/>
</dbReference>
<dbReference type="EMBL" id="BQNB010020155">
    <property type="protein sequence ID" value="GJT92926.1"/>
    <property type="molecule type" value="Genomic_DNA"/>
</dbReference>
<evidence type="ECO:0000256" key="1">
    <source>
        <dbReference type="SAM" id="MobiDB-lite"/>
    </source>
</evidence>
<proteinExistence type="predicted"/>
<dbReference type="InterPro" id="IPR001878">
    <property type="entry name" value="Znf_CCHC"/>
</dbReference>
<organism evidence="4 5">
    <name type="scientific">Tanacetum coccineum</name>
    <dbReference type="NCBI Taxonomy" id="301880"/>
    <lineage>
        <taxon>Eukaryota</taxon>
        <taxon>Viridiplantae</taxon>
        <taxon>Streptophyta</taxon>
        <taxon>Embryophyta</taxon>
        <taxon>Tracheophyta</taxon>
        <taxon>Spermatophyta</taxon>
        <taxon>Magnoliopsida</taxon>
        <taxon>eudicotyledons</taxon>
        <taxon>Gunneridae</taxon>
        <taxon>Pentapetalae</taxon>
        <taxon>asterids</taxon>
        <taxon>campanulids</taxon>
        <taxon>Asterales</taxon>
        <taxon>Asteraceae</taxon>
        <taxon>Asteroideae</taxon>
        <taxon>Anthemideae</taxon>
        <taxon>Anthemidinae</taxon>
        <taxon>Tanacetum</taxon>
    </lineage>
</organism>
<dbReference type="CDD" id="cd00303">
    <property type="entry name" value="retropepsin_like"/>
    <property type="match status" value="1"/>
</dbReference>
<feature type="domain" description="Integrase zinc-binding" evidence="3">
    <location>
        <begin position="702"/>
        <end position="748"/>
    </location>
</feature>
<keyword evidence="4" id="KW-0548">Nucleotidyltransferase</keyword>
<name>A0ABQ5HYD7_9ASTR</name>
<gene>
    <name evidence="4" type="ORF">Tco_1081771</name>
</gene>
<dbReference type="InterPro" id="IPR043502">
    <property type="entry name" value="DNA/RNA_pol_sf"/>
</dbReference>
<feature type="domain" description="CCHC-type" evidence="2">
    <location>
        <begin position="321"/>
        <end position="335"/>
    </location>
</feature>
<dbReference type="Pfam" id="PF08284">
    <property type="entry name" value="RVP_2"/>
    <property type="match status" value="1"/>
</dbReference>
<accession>A0ABQ5HYD7</accession>
<dbReference type="Pfam" id="PF17921">
    <property type="entry name" value="Integrase_H2C2"/>
    <property type="match status" value="1"/>
</dbReference>
<dbReference type="InterPro" id="IPR021109">
    <property type="entry name" value="Peptidase_aspartic_dom_sf"/>
</dbReference>
<dbReference type="SUPFAM" id="SSF56672">
    <property type="entry name" value="DNA/RNA polymerases"/>
    <property type="match status" value="1"/>
</dbReference>
<sequence>MRGRLLLSLPNVAHVLPRIDNTTNGEVPTKVLGRPTSIAGRILGGGIGWFLWGLYGFGRVEGVEDPREEGVNGGVRGAPDFSTIITQQLHNLLPAMLALVVSGNVGNQNGNVVNENVQENVRNMIVNGNRVGFNVVELSDPNAKPRKLLLDMSMEWTLIKFMMIQEFCPSHEMQKLEFKLWNHAMVRASHAAYTDRFHDLARLVSHFVTPESRMIERYVYGLAPQIYEMVAAMEPKTIQKAVQISGALTNEAVRNGSIKKIEKRGNVGEPSKDKNGKDDNKRTRAGNAFAFTINPVGREITGTWPRCTTCNSYHAPGGPCRTCFNCNRPGHLAKDFRGVPRNVNPVNARNPTIRACYECGSTNHVINQGNQARGWAFMLGAEEDRQDLNIVTGTFTLNNHFATTLFDSGADYSFVSTTFIPLLGLEPNDLGFKYEIKIASWQLVEIDKVIKGCKLEIEGHVFDIDLIPFRHGSFDVIIGMDSLSNHKAEIIYHEKVVRIPLPDGKVLRVLGERPEEKARLFMSVKASDKKQEERDSICCDYRQLNKLTVKNRYPLPRIDDLFDQLQGSQFFSKINLRSRYHQLRVHEDDILKTAFRTRYGHFEFTKCKTFDWGKEHELAFQTLKDKLCNALVLILLDGPEDFVTELFSDYDCEIRYHPGKANVVADALSRKEKVKPKRARAMNMTLQSSIKDKILAAQNEGEVRTLIMDEAHKSKYSVHQGANKMYYDLRDRYWWPGMKKDVAEYVRSWDVHLLLVEFSYNNSYHSSMRCAPLWAEVEKKSYADRRRKPLEFNVCDYVLLKVSPWKGVVCFGKKGKLAPRFVRPALRLLEKVAPWPSRLDFPKE</sequence>
<feature type="compositionally biased region" description="Basic and acidic residues" evidence="1">
    <location>
        <begin position="259"/>
        <end position="282"/>
    </location>
</feature>
<evidence type="ECO:0000259" key="2">
    <source>
        <dbReference type="Pfam" id="PF00098"/>
    </source>
</evidence>
<reference evidence="4" key="1">
    <citation type="journal article" date="2022" name="Int. J. Mol. Sci.">
        <title>Draft Genome of Tanacetum Coccineum: Genomic Comparison of Closely Related Tanacetum-Family Plants.</title>
        <authorList>
            <person name="Yamashiro T."/>
            <person name="Shiraishi A."/>
            <person name="Nakayama K."/>
            <person name="Satake H."/>
        </authorList>
    </citation>
    <scope>NUCLEOTIDE SEQUENCE</scope>
</reference>
<keyword evidence="5" id="KW-1185">Reference proteome</keyword>
<dbReference type="Gene3D" id="3.30.70.270">
    <property type="match status" value="1"/>
</dbReference>
<protein>
    <submittedName>
        <fullName evidence="4">Reverse transcriptase domain-containing protein</fullName>
    </submittedName>
</protein>
<dbReference type="PANTHER" id="PTHR15503">
    <property type="entry name" value="LDOC1 RELATED"/>
    <property type="match status" value="1"/>
</dbReference>
<dbReference type="GO" id="GO:0003964">
    <property type="term" value="F:RNA-directed DNA polymerase activity"/>
    <property type="evidence" value="ECO:0007669"/>
    <property type="project" value="UniProtKB-KW"/>
</dbReference>
<dbReference type="InterPro" id="IPR041588">
    <property type="entry name" value="Integrase_H2C2"/>
</dbReference>
<dbReference type="Gene3D" id="1.10.340.70">
    <property type="match status" value="1"/>
</dbReference>
<keyword evidence="4" id="KW-0695">RNA-directed DNA polymerase</keyword>
<dbReference type="Gene3D" id="3.10.10.10">
    <property type="entry name" value="HIV Type 1 Reverse Transcriptase, subunit A, domain 1"/>
    <property type="match status" value="1"/>
</dbReference>
<evidence type="ECO:0000313" key="5">
    <source>
        <dbReference type="Proteomes" id="UP001151760"/>
    </source>
</evidence>
<comment type="caution">
    <text evidence="4">The sequence shown here is derived from an EMBL/GenBank/DDBJ whole genome shotgun (WGS) entry which is preliminary data.</text>
</comment>
<keyword evidence="4" id="KW-0808">Transferase</keyword>